<feature type="region of interest" description="Disordered" evidence="5">
    <location>
        <begin position="1495"/>
        <end position="1554"/>
    </location>
</feature>
<feature type="compositionally biased region" description="Basic and acidic residues" evidence="5">
    <location>
        <begin position="887"/>
        <end position="900"/>
    </location>
</feature>
<reference evidence="9 10" key="1">
    <citation type="journal article" date="2010" name="Nature">
        <title>The Ectocarpus genome and the independent evolution of multicellularity in brown algae.</title>
        <authorList>
            <person name="Cock J.M."/>
            <person name="Sterck L."/>
            <person name="Rouze P."/>
            <person name="Scornet D."/>
            <person name="Allen A.E."/>
            <person name="Amoutzias G."/>
            <person name="Anthouard V."/>
            <person name="Artiguenave F."/>
            <person name="Aury J.M."/>
            <person name="Badger J.H."/>
            <person name="Beszteri B."/>
            <person name="Billiau K."/>
            <person name="Bonnet E."/>
            <person name="Bothwell J.H."/>
            <person name="Bowler C."/>
            <person name="Boyen C."/>
            <person name="Brownlee C."/>
            <person name="Carrano C.J."/>
            <person name="Charrier B."/>
            <person name="Cho G.Y."/>
            <person name="Coelho S.M."/>
            <person name="Collen J."/>
            <person name="Corre E."/>
            <person name="Da Silva C."/>
            <person name="Delage L."/>
            <person name="Delaroque N."/>
            <person name="Dittami S.M."/>
            <person name="Doulbeau S."/>
            <person name="Elias M."/>
            <person name="Farnham G."/>
            <person name="Gachon C.M."/>
            <person name="Gschloessl B."/>
            <person name="Heesch S."/>
            <person name="Jabbari K."/>
            <person name="Jubin C."/>
            <person name="Kawai H."/>
            <person name="Kimura K."/>
            <person name="Kloareg B."/>
            <person name="Kupper F.C."/>
            <person name="Lang D."/>
            <person name="Le Bail A."/>
            <person name="Leblanc C."/>
            <person name="Lerouge P."/>
            <person name="Lohr M."/>
            <person name="Lopez P.J."/>
            <person name="Martens C."/>
            <person name="Maumus F."/>
            <person name="Michel G."/>
            <person name="Miranda-Saavedra D."/>
            <person name="Morales J."/>
            <person name="Moreau H."/>
            <person name="Motomura T."/>
            <person name="Nagasato C."/>
            <person name="Napoli C.A."/>
            <person name="Nelson D.R."/>
            <person name="Nyvall-Collen P."/>
            <person name="Peters A.F."/>
            <person name="Pommier C."/>
            <person name="Potin P."/>
            <person name="Poulain J."/>
            <person name="Quesneville H."/>
            <person name="Read B."/>
            <person name="Rensing S.A."/>
            <person name="Ritter A."/>
            <person name="Rousvoal S."/>
            <person name="Samanta M."/>
            <person name="Samson G."/>
            <person name="Schroeder D.C."/>
            <person name="Segurens B."/>
            <person name="Strittmatter M."/>
            <person name="Tonon T."/>
            <person name="Tregear J.W."/>
            <person name="Valentin K."/>
            <person name="von Dassow P."/>
            <person name="Yamagishi T."/>
            <person name="Van de Peer Y."/>
            <person name="Wincker P."/>
        </authorList>
    </citation>
    <scope>NUCLEOTIDE SEQUENCE [LARGE SCALE GENOMIC DNA]</scope>
    <source>
        <strain evidence="10">Ec32 / CCAP1310/4</strain>
    </source>
</reference>
<feature type="compositionally biased region" description="Basic and acidic residues" evidence="5">
    <location>
        <begin position="672"/>
        <end position="691"/>
    </location>
</feature>
<feature type="compositionally biased region" description="Low complexity" evidence="5">
    <location>
        <begin position="1495"/>
        <end position="1506"/>
    </location>
</feature>
<protein>
    <recommendedName>
        <fullName evidence="11">Fungal lipase-like domain-containing protein</fullName>
    </recommendedName>
</protein>
<dbReference type="STRING" id="2880.D8LEN4"/>
<dbReference type="InterPro" id="IPR051218">
    <property type="entry name" value="Sec_MonoDiacylglyc_Lipase"/>
</dbReference>
<dbReference type="Gene3D" id="3.40.50.1820">
    <property type="entry name" value="alpha/beta hydrolase"/>
    <property type="match status" value="2"/>
</dbReference>
<evidence type="ECO:0000259" key="7">
    <source>
        <dbReference type="Pfam" id="PF01764"/>
    </source>
</evidence>
<evidence type="ECO:0000256" key="6">
    <source>
        <dbReference type="SAM" id="Phobius"/>
    </source>
</evidence>
<dbReference type="GO" id="GO:0016020">
    <property type="term" value="C:membrane"/>
    <property type="evidence" value="ECO:0007669"/>
    <property type="project" value="UniProtKB-SubCell"/>
</dbReference>
<feature type="transmembrane region" description="Helical" evidence="6">
    <location>
        <begin position="322"/>
        <end position="340"/>
    </location>
</feature>
<evidence type="ECO:0000256" key="4">
    <source>
        <dbReference type="ARBA" id="ARBA00023136"/>
    </source>
</evidence>
<evidence type="ECO:0000313" key="10">
    <source>
        <dbReference type="Proteomes" id="UP000002630"/>
    </source>
</evidence>
<feature type="transmembrane region" description="Helical" evidence="6">
    <location>
        <begin position="372"/>
        <end position="394"/>
    </location>
</feature>
<feature type="region of interest" description="Disordered" evidence="5">
    <location>
        <begin position="803"/>
        <end position="841"/>
    </location>
</feature>
<dbReference type="Proteomes" id="UP000002630">
    <property type="component" value="Linkage Group LG24"/>
</dbReference>
<feature type="region of interest" description="Disordered" evidence="5">
    <location>
        <begin position="887"/>
        <end position="913"/>
    </location>
</feature>
<feature type="region of interest" description="Disordered" evidence="5">
    <location>
        <begin position="514"/>
        <end position="558"/>
    </location>
</feature>
<dbReference type="EMBL" id="FN647950">
    <property type="protein sequence ID" value="CBN78597.1"/>
    <property type="molecule type" value="Genomic_DNA"/>
</dbReference>
<dbReference type="Pfam" id="PF06664">
    <property type="entry name" value="WLS-like_TM"/>
    <property type="match status" value="1"/>
</dbReference>
<accession>D8LEN4</accession>
<feature type="transmembrane region" description="Helical" evidence="6">
    <location>
        <begin position="290"/>
        <end position="310"/>
    </location>
</feature>
<evidence type="ECO:0000256" key="2">
    <source>
        <dbReference type="ARBA" id="ARBA00022692"/>
    </source>
</evidence>
<keyword evidence="3 6" id="KW-1133">Transmembrane helix</keyword>
<feature type="region of interest" description="Disordered" evidence="5">
    <location>
        <begin position="1079"/>
        <end position="1143"/>
    </location>
</feature>
<dbReference type="EMBL" id="FN649749">
    <property type="protein sequence ID" value="CBN78597.1"/>
    <property type="molecule type" value="Genomic_DNA"/>
</dbReference>
<evidence type="ECO:0000256" key="1">
    <source>
        <dbReference type="ARBA" id="ARBA00004141"/>
    </source>
</evidence>
<keyword evidence="10" id="KW-1185">Reference proteome</keyword>
<keyword evidence="4 6" id="KW-0472">Membrane</keyword>
<dbReference type="PANTHER" id="PTHR45856:SF24">
    <property type="entry name" value="FUNGAL LIPASE-LIKE DOMAIN-CONTAINING PROTEIN"/>
    <property type="match status" value="1"/>
</dbReference>
<feature type="compositionally biased region" description="Gly residues" evidence="5">
    <location>
        <begin position="1105"/>
        <end position="1115"/>
    </location>
</feature>
<feature type="compositionally biased region" description="Low complexity" evidence="5">
    <location>
        <begin position="1406"/>
        <end position="1425"/>
    </location>
</feature>
<evidence type="ECO:0000256" key="3">
    <source>
        <dbReference type="ARBA" id="ARBA00022989"/>
    </source>
</evidence>
<dbReference type="OrthoDB" id="194358at2759"/>
<dbReference type="InterPro" id="IPR002921">
    <property type="entry name" value="Fungal_lipase-type"/>
</dbReference>
<feature type="region of interest" description="Disordered" evidence="5">
    <location>
        <begin position="744"/>
        <end position="784"/>
    </location>
</feature>
<evidence type="ECO:0000256" key="5">
    <source>
        <dbReference type="SAM" id="MobiDB-lite"/>
    </source>
</evidence>
<organism evidence="9 10">
    <name type="scientific">Ectocarpus siliculosus</name>
    <name type="common">Brown alga</name>
    <name type="synonym">Conferva siliculosa</name>
    <dbReference type="NCBI Taxonomy" id="2880"/>
    <lineage>
        <taxon>Eukaryota</taxon>
        <taxon>Sar</taxon>
        <taxon>Stramenopiles</taxon>
        <taxon>Ochrophyta</taxon>
        <taxon>PX clade</taxon>
        <taxon>Phaeophyceae</taxon>
        <taxon>Ectocarpales</taxon>
        <taxon>Ectocarpaceae</taxon>
        <taxon>Ectocarpus</taxon>
    </lineage>
</organism>
<feature type="compositionally biased region" description="Basic and acidic residues" evidence="5">
    <location>
        <begin position="1197"/>
        <end position="1207"/>
    </location>
</feature>
<name>D8LEN4_ECTSI</name>
<feature type="region of interest" description="Disordered" evidence="5">
    <location>
        <begin position="1181"/>
        <end position="1226"/>
    </location>
</feature>
<dbReference type="InterPro" id="IPR047843">
    <property type="entry name" value="WLS-like_TM"/>
</dbReference>
<gene>
    <name evidence="9" type="ORF">Esi_0132_0081</name>
</gene>
<dbReference type="SUPFAM" id="SSF53474">
    <property type="entry name" value="alpha/beta-Hydrolases"/>
    <property type="match status" value="2"/>
</dbReference>
<feature type="domain" description="Fungal lipase-type" evidence="7">
    <location>
        <begin position="952"/>
        <end position="1053"/>
    </location>
</feature>
<feature type="transmembrane region" description="Helical" evidence="6">
    <location>
        <begin position="414"/>
        <end position="437"/>
    </location>
</feature>
<dbReference type="InterPro" id="IPR029058">
    <property type="entry name" value="AB_hydrolase_fold"/>
</dbReference>
<evidence type="ECO:0000313" key="9">
    <source>
        <dbReference type="EMBL" id="CBN78597.1"/>
    </source>
</evidence>
<dbReference type="PANTHER" id="PTHR45856">
    <property type="entry name" value="ALPHA/BETA-HYDROLASES SUPERFAMILY PROTEIN"/>
    <property type="match status" value="1"/>
</dbReference>
<feature type="domain" description="Wntless-like transmembrane" evidence="8">
    <location>
        <begin position="216"/>
        <end position="484"/>
    </location>
</feature>
<keyword evidence="2 6" id="KW-0812">Transmembrane</keyword>
<feature type="transmembrane region" description="Helical" evidence="6">
    <location>
        <begin position="217"/>
        <end position="238"/>
    </location>
</feature>
<evidence type="ECO:0008006" key="11">
    <source>
        <dbReference type="Google" id="ProtNLM"/>
    </source>
</evidence>
<feature type="compositionally biased region" description="Low complexity" evidence="5">
    <location>
        <begin position="704"/>
        <end position="732"/>
    </location>
</feature>
<dbReference type="Pfam" id="PF01764">
    <property type="entry name" value="Lipase_3"/>
    <property type="match status" value="2"/>
</dbReference>
<dbReference type="GO" id="GO:0006629">
    <property type="term" value="P:lipid metabolic process"/>
    <property type="evidence" value="ECO:0007669"/>
    <property type="project" value="InterPro"/>
</dbReference>
<feature type="region of interest" description="Disordered" evidence="5">
    <location>
        <begin position="1398"/>
        <end position="1459"/>
    </location>
</feature>
<feature type="region of interest" description="Disordered" evidence="5">
    <location>
        <begin position="672"/>
        <end position="732"/>
    </location>
</feature>
<feature type="compositionally biased region" description="Acidic residues" evidence="5">
    <location>
        <begin position="1434"/>
        <end position="1448"/>
    </location>
</feature>
<evidence type="ECO:0000259" key="8">
    <source>
        <dbReference type="Pfam" id="PF06664"/>
    </source>
</evidence>
<feature type="compositionally biased region" description="Low complexity" evidence="5">
    <location>
        <begin position="1124"/>
        <end position="1140"/>
    </location>
</feature>
<dbReference type="InParanoid" id="D8LEN4"/>
<comment type="subcellular location">
    <subcellularLocation>
        <location evidence="1">Membrane</location>
        <topology evidence="1">Multi-pass membrane protein</topology>
    </subcellularLocation>
</comment>
<sequence>MEVMPAALVISLLVLTYLVFACGVVLIVRFHLRGTSTLTMGPGAGNGAGAVRGGVFRPVFGHDGPIRERIPARIICRHRGTRVSARPGHSGHRFGGVCVAGVTAEVGESSTQAELEWGTCEGGWQPVLFQENISARVRSLPENRAYALFNFHQNQDTIRGQALVRQYRVQVDFVSTTTSSSSTGDSSGSAERSFSWVREARWSLEYETGATTEWAKIILAVVLLCWLPVWLAWCWAVFYRSAEGGFKNALHERRWLELIGLSVVLYLNPIKVVGNFVAPGSASWGLASEMSLSVAEAMLLVVTLCIADGVGRDRVGGGSLGFYLLKVVFGVWTMACMLLVDRASFPTVIGIDRGSLLAVQNWPESQQQAFELVASARIFMVMLWAVWMLCRMYVSGCLLRKLPYVPNRYQQLSYRFFGLQAILLGIVYTTFTLWRLIDILDDDMDGNTFAAQLMLFVRTRQDHLGSVSILCAYALQLFLLFLPSSFKESKLFRNISVRFVFFEEQLPIAMRKSRDGGVDATAGGGQARAKGPTCQGGALNPGEHAKTSPGDVGKEDEDEKPVFCVETAAWLLELAWEAYADPIGFKNPHNYHIRVQRLARMGFELVRHIHNVDHDTNCFILKDVPRGTEFNLNHMMPTGREHEATKVLDEDIDIQAAKSLHGVVAHMASAREEFREQPRDGNRWDFADHAKGTTGTEGAGSEPTSAGVSSSVGGTVSGATGDHDQAGAAGTAAAEGCDGVGVAPSEGGGVASASRPSFPSPSPAVPHPRGFPRSGLISSVGNLGPPRLVGSNSMSLVSDIEQGKRKGLRRGNPNGTAAAVEGEGGRRGGRIKGGGTRSRPTVRFEGGIELLSGGGDGGGEAQGGRGRSAYSLTGRSASFDDAAILEAGDREQAARSRNGEGRGGGRSSWRMGVVGTRLPSAGGSWRGVPGESPGAIGGPSPEYVGPAEHLVRGRRTVFDMLREAARRAMEAVDKAAHAMGINRIPFLRQCLWGQVHTGFWDAYEGVRGELHACIRETVIDWILSQDNPPDITVFVTGHSMGGALATHCSMDLKLYTIDKIQARLGNFMHVRRTLMQKVAGSPPRNHQQQAPDGNNAGGKVHENGPGRGTRGGRTGKPGPPMDDSWALPRPPLSSSSPTLPGKGDLNAAAAAAAVAGGAAAMGGGGQGNNPREGLAGNLSRRFQAKRGTSAKVGGAATRRESRGDHCDGACSVSSGNSNDREPHDGTNVLSRMVSRFTTVASSFDPRNLINNPTLRHSFWGREEHGSGKVDGDGRGEAEEVPLTPKVELRMYSFGAPRAGNSIFAARCDEVVPDSFRVVVDGDPVPGIPSWRYAHAGTQALIDGRGRGSLIIDPSFVEKRFFARSKRHVLSHLVHAYQAGLRGNLLQAVPPELQGSVPAHWPYGIKDNSSSDPSSDGGANDNGGTNAKERKQDVEDVGGEADTNTDSEGEGALPSSSMLVRQDIMAQQAVKALKRADKLNRGQSFRLVARSVSSLSLRPTTPTSAAGAGEGGGDGETGKPVGTARDGLQHTAPQAGGDGIIGLAEGSKPVAPSLA</sequence>
<feature type="domain" description="Fungal lipase-type" evidence="7">
    <location>
        <begin position="1285"/>
        <end position="1330"/>
    </location>
</feature>
<proteinExistence type="predicted"/>